<feature type="transmembrane region" description="Helical" evidence="2">
    <location>
        <begin position="186"/>
        <end position="212"/>
    </location>
</feature>
<feature type="compositionally biased region" description="Polar residues" evidence="1">
    <location>
        <begin position="281"/>
        <end position="324"/>
    </location>
</feature>
<evidence type="ECO:0000256" key="1">
    <source>
        <dbReference type="SAM" id="MobiDB-lite"/>
    </source>
</evidence>
<keyword evidence="2" id="KW-1133">Transmembrane helix</keyword>
<dbReference type="Proteomes" id="UP001152747">
    <property type="component" value="Unassembled WGS sequence"/>
</dbReference>
<feature type="compositionally biased region" description="Polar residues" evidence="1">
    <location>
        <begin position="263"/>
        <end position="272"/>
    </location>
</feature>
<dbReference type="EMBL" id="CANHGI010000004">
    <property type="protein sequence ID" value="CAI5447064.1"/>
    <property type="molecule type" value="Genomic_DNA"/>
</dbReference>
<keyword evidence="2" id="KW-0812">Transmembrane</keyword>
<accession>A0A9P1IK61</accession>
<dbReference type="AlphaFoldDB" id="A0A9P1IK61"/>
<keyword evidence="4" id="KW-1185">Reference proteome</keyword>
<comment type="caution">
    <text evidence="3">The sequence shown here is derived from an EMBL/GenBank/DDBJ whole genome shotgun (WGS) entry which is preliminary data.</text>
</comment>
<organism evidence="3 4">
    <name type="scientific">Caenorhabditis angaria</name>
    <dbReference type="NCBI Taxonomy" id="860376"/>
    <lineage>
        <taxon>Eukaryota</taxon>
        <taxon>Metazoa</taxon>
        <taxon>Ecdysozoa</taxon>
        <taxon>Nematoda</taxon>
        <taxon>Chromadorea</taxon>
        <taxon>Rhabditida</taxon>
        <taxon>Rhabditina</taxon>
        <taxon>Rhabditomorpha</taxon>
        <taxon>Rhabditoidea</taxon>
        <taxon>Rhabditidae</taxon>
        <taxon>Peloderinae</taxon>
        <taxon>Caenorhabditis</taxon>
    </lineage>
</organism>
<keyword evidence="2" id="KW-0472">Membrane</keyword>
<sequence>MISEILAKCTQDIEKCLGVHKICHKDQQIIMTNENDCTKDGAGNECLNKEGHMGICQYTFPDKPPRCCPDISASKDFPDFLTRMKCKETTVIPLQLLKTYCKDGFLFAAGKKTLKNPGAQCTLNSDCETDHYCMRESRGPHAHCFYVAPKGGGVKEAKNNNNVTNQEVGNKKKNVAKNEDDEDNNVVMYIIIFVAIIALALLACAGTGFYYYRKKKAARKAGNKNTAASKPFSKVTNKTGSKITSKTTTTMTQNPKTKFPSKAGTTTTTMSANPGPKFPAKTNTTSPMSPNPNQKFPAKTNTTSPMSPNPNQKFPAKTNTTSPMSPNPKFAPKPAQKPLAPKPTPKYMVSQNLFV</sequence>
<feature type="compositionally biased region" description="Low complexity" evidence="1">
    <location>
        <begin position="236"/>
        <end position="258"/>
    </location>
</feature>
<feature type="region of interest" description="Disordered" evidence="1">
    <location>
        <begin position="220"/>
        <end position="355"/>
    </location>
</feature>
<evidence type="ECO:0000313" key="3">
    <source>
        <dbReference type="EMBL" id="CAI5447064.1"/>
    </source>
</evidence>
<feature type="compositionally biased region" description="Low complexity" evidence="1">
    <location>
        <begin position="159"/>
        <end position="168"/>
    </location>
</feature>
<gene>
    <name evidence="3" type="ORF">CAMP_LOCUS9701</name>
</gene>
<name>A0A9P1IK61_9PELO</name>
<evidence type="ECO:0000256" key="2">
    <source>
        <dbReference type="SAM" id="Phobius"/>
    </source>
</evidence>
<proteinExistence type="predicted"/>
<reference evidence="3" key="1">
    <citation type="submission" date="2022-11" db="EMBL/GenBank/DDBJ databases">
        <authorList>
            <person name="Kikuchi T."/>
        </authorList>
    </citation>
    <scope>NUCLEOTIDE SEQUENCE</scope>
    <source>
        <strain evidence="3">PS1010</strain>
    </source>
</reference>
<feature type="region of interest" description="Disordered" evidence="1">
    <location>
        <begin position="156"/>
        <end position="176"/>
    </location>
</feature>
<evidence type="ECO:0000313" key="4">
    <source>
        <dbReference type="Proteomes" id="UP001152747"/>
    </source>
</evidence>
<protein>
    <submittedName>
        <fullName evidence="3">Uncharacterized protein</fullName>
    </submittedName>
</protein>